<dbReference type="EMBL" id="LANO01000006">
    <property type="protein sequence ID" value="KJV53603.1"/>
    <property type="molecule type" value="Genomic_DNA"/>
</dbReference>
<dbReference type="AlphaFoldDB" id="A0A0F3MCW8"/>
<proteinExistence type="predicted"/>
<organism evidence="1 2">
    <name type="scientific">Orientia tsutsugamushi str. Gilliam</name>
    <dbReference type="NCBI Taxonomy" id="1359184"/>
    <lineage>
        <taxon>Bacteria</taxon>
        <taxon>Pseudomonadati</taxon>
        <taxon>Pseudomonadota</taxon>
        <taxon>Alphaproteobacteria</taxon>
        <taxon>Rickettsiales</taxon>
        <taxon>Rickettsiaceae</taxon>
        <taxon>Rickettsieae</taxon>
        <taxon>Orientia</taxon>
    </lineage>
</organism>
<dbReference type="PATRIC" id="fig|1359184.3.peg.2603"/>
<evidence type="ECO:0000313" key="1">
    <source>
        <dbReference type="EMBL" id="KJV53603.1"/>
    </source>
</evidence>
<reference evidence="1 2" key="1">
    <citation type="submission" date="2015-02" db="EMBL/GenBank/DDBJ databases">
        <title>Genome Sequencing of Rickettsiales.</title>
        <authorList>
            <person name="Daugherty S.C."/>
            <person name="Su Q."/>
            <person name="Abolude K."/>
            <person name="Beier-Sexton M."/>
            <person name="Carlyon J.A."/>
            <person name="Carter R."/>
            <person name="Day N.P."/>
            <person name="Dumler S.J."/>
            <person name="Dyachenko V."/>
            <person name="Godinez A."/>
            <person name="Kurtti T.J."/>
            <person name="Lichay M."/>
            <person name="Mullins K.E."/>
            <person name="Ott S."/>
            <person name="Pappas-Brown V."/>
            <person name="Paris D.H."/>
            <person name="Patel P."/>
            <person name="Richards A.L."/>
            <person name="Sadzewicz L."/>
            <person name="Sears K."/>
            <person name="Seidman D."/>
            <person name="Sengamalay N."/>
            <person name="Stenos J."/>
            <person name="Tallon L.J."/>
            <person name="Vincent G."/>
            <person name="Fraser C.M."/>
            <person name="Munderloh U."/>
            <person name="Dunning-Hotopp J.C."/>
        </authorList>
    </citation>
    <scope>NUCLEOTIDE SEQUENCE [LARGE SCALE GENOMIC DNA]</scope>
    <source>
        <strain evidence="1 2">Gilliam</strain>
    </source>
</reference>
<evidence type="ECO:0000313" key="2">
    <source>
        <dbReference type="Proteomes" id="UP000033769"/>
    </source>
</evidence>
<accession>A0A0F3MCW8</accession>
<name>A0A0F3MCW8_ORITS</name>
<comment type="caution">
    <text evidence="1">The sequence shown here is derived from an EMBL/GenBank/DDBJ whole genome shotgun (WGS) entry which is preliminary data.</text>
</comment>
<protein>
    <submittedName>
        <fullName evidence="1">Putative conjugative transfer protein TraA</fullName>
    </submittedName>
</protein>
<sequence>MRNSASLTLKTAHDLEKERTKTTVFSKVENWFKSIINDINDRSHVNEEYYHLPLNQIKKLK</sequence>
<dbReference type="Proteomes" id="UP000033769">
    <property type="component" value="Unassembled WGS sequence"/>
</dbReference>
<gene>
    <name evidence="1" type="ORF">OTSGILL_0594</name>
</gene>